<name>A0ABW4ZE63_9BACT</name>
<gene>
    <name evidence="2" type="ORF">ACFSW8_12875</name>
</gene>
<dbReference type="Proteomes" id="UP001597389">
    <property type="component" value="Unassembled WGS sequence"/>
</dbReference>
<organism evidence="2 3">
    <name type="scientific">Rubritalea tangerina</name>
    <dbReference type="NCBI Taxonomy" id="430798"/>
    <lineage>
        <taxon>Bacteria</taxon>
        <taxon>Pseudomonadati</taxon>
        <taxon>Verrucomicrobiota</taxon>
        <taxon>Verrucomicrobiia</taxon>
        <taxon>Verrucomicrobiales</taxon>
        <taxon>Rubritaleaceae</taxon>
        <taxon>Rubritalea</taxon>
    </lineage>
</organism>
<keyword evidence="3" id="KW-1185">Reference proteome</keyword>
<feature type="region of interest" description="Disordered" evidence="1">
    <location>
        <begin position="185"/>
        <end position="270"/>
    </location>
</feature>
<protein>
    <submittedName>
        <fullName evidence="2">Uncharacterized protein</fullName>
    </submittedName>
</protein>
<dbReference type="EMBL" id="JBHUJB010000051">
    <property type="protein sequence ID" value="MFD2159796.1"/>
    <property type="molecule type" value="Genomic_DNA"/>
</dbReference>
<evidence type="ECO:0000313" key="2">
    <source>
        <dbReference type="EMBL" id="MFD2159796.1"/>
    </source>
</evidence>
<dbReference type="RefSeq" id="WP_377089620.1">
    <property type="nucleotide sequence ID" value="NZ_JBHSJL010000014.1"/>
</dbReference>
<proteinExistence type="predicted"/>
<feature type="compositionally biased region" description="Low complexity" evidence="1">
    <location>
        <begin position="231"/>
        <end position="240"/>
    </location>
</feature>
<evidence type="ECO:0000256" key="1">
    <source>
        <dbReference type="SAM" id="MobiDB-lite"/>
    </source>
</evidence>
<comment type="caution">
    <text evidence="2">The sequence shown here is derived from an EMBL/GenBank/DDBJ whole genome shotgun (WGS) entry which is preliminary data.</text>
</comment>
<feature type="compositionally biased region" description="Low complexity" evidence="1">
    <location>
        <begin position="185"/>
        <end position="195"/>
    </location>
</feature>
<evidence type="ECO:0000313" key="3">
    <source>
        <dbReference type="Proteomes" id="UP001597389"/>
    </source>
</evidence>
<reference evidence="3" key="1">
    <citation type="journal article" date="2019" name="Int. J. Syst. Evol. Microbiol.">
        <title>The Global Catalogue of Microorganisms (GCM) 10K type strain sequencing project: providing services to taxonomists for standard genome sequencing and annotation.</title>
        <authorList>
            <consortium name="The Broad Institute Genomics Platform"/>
            <consortium name="The Broad Institute Genome Sequencing Center for Infectious Disease"/>
            <person name="Wu L."/>
            <person name="Ma J."/>
        </authorList>
    </citation>
    <scope>NUCLEOTIDE SEQUENCE [LARGE SCALE GENOMIC DNA]</scope>
    <source>
        <strain evidence="3">CCUG 57942</strain>
    </source>
</reference>
<accession>A0ABW4ZE63</accession>
<feature type="compositionally biased region" description="Low complexity" evidence="1">
    <location>
        <begin position="205"/>
        <end position="224"/>
    </location>
</feature>
<sequence>MTSPQQISSSAQALLDAVQANPSDWANRKEAAYKLYQEGFYLEAADTVWNAPEMPSTDMDVAFAVKIVSRARPNRSIRLVYEVLRRNTGKAEQNMAMARAFNLIGLPMLASRFYGAAMADGAKHFDIGFEQQSLWYDDSESLMQAWEASSSELKPPFTKPVESFLGHSINFSDLTEDMPVVSPVTGPVTSSVSKPAGLSSHPVLKAAKPTAATPVRPATPAPAKKMPRPSAPLSPQQSKPAPKPPTPAAPNAPKNAPKPMLPPMEDGDKA</sequence>
<feature type="compositionally biased region" description="Pro residues" evidence="1">
    <location>
        <begin position="241"/>
        <end position="250"/>
    </location>
</feature>